<feature type="compositionally biased region" description="Basic and acidic residues" evidence="1">
    <location>
        <begin position="242"/>
        <end position="252"/>
    </location>
</feature>
<dbReference type="KEGG" id="alus:STSP2_02060"/>
<evidence type="ECO:0000313" key="3">
    <source>
        <dbReference type="Proteomes" id="UP000189674"/>
    </source>
</evidence>
<name>A0A1U9NMC1_9BACT</name>
<keyword evidence="3" id="KW-1185">Reference proteome</keyword>
<feature type="region of interest" description="Disordered" evidence="1">
    <location>
        <begin position="335"/>
        <end position="386"/>
    </location>
</feature>
<reference evidence="3" key="1">
    <citation type="submission" date="2017-02" db="EMBL/GenBank/DDBJ databases">
        <title>Comparative genomics and description of representatives of a novel lineage of planctomycetes thriving in anoxic sediments.</title>
        <authorList>
            <person name="Spring S."/>
            <person name="Bunk B."/>
            <person name="Sproer C."/>
        </authorList>
    </citation>
    <scope>NUCLEOTIDE SEQUENCE [LARGE SCALE GENOMIC DNA]</scope>
    <source>
        <strain evidence="3">ST-NAGAB-D1</strain>
    </source>
</reference>
<organism evidence="2 3">
    <name type="scientific">Anaerohalosphaera lusitana</name>
    <dbReference type="NCBI Taxonomy" id="1936003"/>
    <lineage>
        <taxon>Bacteria</taxon>
        <taxon>Pseudomonadati</taxon>
        <taxon>Planctomycetota</taxon>
        <taxon>Phycisphaerae</taxon>
        <taxon>Sedimentisphaerales</taxon>
        <taxon>Anaerohalosphaeraceae</taxon>
        <taxon>Anaerohalosphaera</taxon>
    </lineage>
</organism>
<evidence type="ECO:0000256" key="1">
    <source>
        <dbReference type="SAM" id="MobiDB-lite"/>
    </source>
</evidence>
<gene>
    <name evidence="2" type="ORF">STSP2_02060</name>
</gene>
<dbReference type="STRING" id="1936003.STSP2_02060"/>
<sequence>MDMLRKLFIFGLTFAAVVLVFLALTRLTGTPQIDPTATTGDEEIEVPDFDNQSGQIGDVKVAPIELSRFVRRDDVTGDIARIFGYQEIRNPAEGKDRWRVVSPYMQVFGDKFTCNIDAERGNVELETIAGRPTPGDAQLSGNVQIKITPKPGSSMPETTVYLDVLDYYSERSEFSTDGPVKIVSSQGEMAGHGMVLIYNARQARIEDLRIRDLDYLRISRPAEAGSGDESSQEQQVADAGDEQVKQADEQVKEPVAARVETGKSGSETAAGKTNDKHANVSEEPEQKSKQDATSYLCRFLKDVNVRYGDRLKVSNANEMKIVNLAMLDSAGNQQSVDAEDDAGGAVVEESSDSKIITKNPADIKSGTETANHVTDEKPTDNGGQVVASAQHSASEDILITCSGGVVVTPIDKLPVDQKPVSDDRLLVLTGEPVRVSELASEGDKQGETIATCGQIAYDIDEDVLDLTAGPSEKYATLTMAGAAAGLHTEGMVKYRRNDNTATITGPGRLWQAGTEDESGQSNGATLEFDDTMDLAFIDAGDDSEADMLLASAKITGGVAATTEKDDSIMSAENADFIFDADSSIERADLSRSVTFSDPNGRLSCEYASIFFEIDDLGDPYAVSLTSSGEPVLEMIPEEDSEPAKIISSKLDYDIVNGNAVASGPVECHFFMPADEQAEAVAEPIPIIITSSKDAKYFAAGSAEFNGDVVAKSEKTADGVLQESSVYGDRLEVAFDPDEQAQSDAIVRTVDVTGESVRLESIRSQQEQKLSHIRLNCDSFHYDATEEIVLAEGPGEIEVDNSNAPVAAKDQEADSSGGPDLSGPCFASISGFEKLEWFIDDARVIADGGDEQVNIGYIPVTDGKPGPRTLASASEVRVQFKPSPVNQNKFDLSRLLALGGVYYEEADGNVFAGSELVYDTAEGYMVFDGSEDNPCFANGARVPRVKYDLETGEVDTSISFTPGSIDASRPEGQ</sequence>
<feature type="region of interest" description="Disordered" evidence="1">
    <location>
        <begin position="222"/>
        <end position="292"/>
    </location>
</feature>
<evidence type="ECO:0000313" key="2">
    <source>
        <dbReference type="EMBL" id="AQT68884.1"/>
    </source>
</evidence>
<accession>A0A1U9NMC1</accession>
<dbReference type="AlphaFoldDB" id="A0A1U9NMC1"/>
<dbReference type="Proteomes" id="UP000189674">
    <property type="component" value="Chromosome"/>
</dbReference>
<protein>
    <submittedName>
        <fullName evidence="2">Uncharacterized protein</fullName>
    </submittedName>
</protein>
<dbReference type="EMBL" id="CP019791">
    <property type="protein sequence ID" value="AQT68884.1"/>
    <property type="molecule type" value="Genomic_DNA"/>
</dbReference>
<dbReference type="Gene3D" id="2.60.450.10">
    <property type="entry name" value="Lipopolysaccharide (LPS) transport protein A like domain"/>
    <property type="match status" value="1"/>
</dbReference>
<feature type="region of interest" description="Disordered" evidence="1">
    <location>
        <begin position="32"/>
        <end position="52"/>
    </location>
</feature>
<proteinExistence type="predicted"/>
<feature type="compositionally biased region" description="Basic and acidic residues" evidence="1">
    <location>
        <begin position="273"/>
        <end position="290"/>
    </location>
</feature>